<organism evidence="5 6">
    <name type="scientific">Bradyrhizobium commune</name>
    <dbReference type="NCBI Taxonomy" id="83627"/>
    <lineage>
        <taxon>Bacteria</taxon>
        <taxon>Pseudomonadati</taxon>
        <taxon>Pseudomonadota</taxon>
        <taxon>Alphaproteobacteria</taxon>
        <taxon>Hyphomicrobiales</taxon>
        <taxon>Nitrobacteraceae</taxon>
        <taxon>Bradyrhizobium</taxon>
    </lineage>
</organism>
<dbReference type="PANTHER" id="PTHR44688">
    <property type="entry name" value="DNA-BINDING TRANSCRIPTIONAL ACTIVATOR DEVR_DOSR"/>
    <property type="match status" value="1"/>
</dbReference>
<dbReference type="InterPro" id="IPR000792">
    <property type="entry name" value="Tscrpt_reg_LuxR_C"/>
</dbReference>
<reference evidence="5 6" key="1">
    <citation type="submission" date="2020-09" db="EMBL/GenBank/DDBJ databases">
        <title>Complete genomes of bradyrhizobia occurring on native shrubby legumes in Australia.</title>
        <authorList>
            <person name="Lafay B."/>
        </authorList>
    </citation>
    <scope>NUCLEOTIDE SEQUENCE [LARGE SCALE GENOMIC DNA]</scope>
    <source>
        <strain evidence="5 6">BDV5040</strain>
    </source>
</reference>
<evidence type="ECO:0000313" key="6">
    <source>
        <dbReference type="Proteomes" id="UP000594621"/>
    </source>
</evidence>
<dbReference type="InterPro" id="IPR036388">
    <property type="entry name" value="WH-like_DNA-bd_sf"/>
</dbReference>
<dbReference type="PANTHER" id="PTHR44688:SF16">
    <property type="entry name" value="DNA-BINDING TRANSCRIPTIONAL ACTIVATOR DEVR_DOSR"/>
    <property type="match status" value="1"/>
</dbReference>
<keyword evidence="2" id="KW-0238">DNA-binding</keyword>
<accession>A0A7S9H2I2</accession>
<dbReference type="SMART" id="SM00421">
    <property type="entry name" value="HTH_LUXR"/>
    <property type="match status" value="1"/>
</dbReference>
<dbReference type="Proteomes" id="UP000594621">
    <property type="component" value="Chromosome"/>
</dbReference>
<evidence type="ECO:0000256" key="1">
    <source>
        <dbReference type="ARBA" id="ARBA00023015"/>
    </source>
</evidence>
<dbReference type="Gene3D" id="1.10.10.10">
    <property type="entry name" value="Winged helix-like DNA-binding domain superfamily/Winged helix DNA-binding domain"/>
    <property type="match status" value="1"/>
</dbReference>
<dbReference type="SUPFAM" id="SSF46894">
    <property type="entry name" value="C-terminal effector domain of the bipartite response regulators"/>
    <property type="match status" value="1"/>
</dbReference>
<dbReference type="KEGG" id="bcou:IC761_04495"/>
<keyword evidence="3" id="KW-0804">Transcription</keyword>
<evidence type="ECO:0000256" key="2">
    <source>
        <dbReference type="ARBA" id="ARBA00023125"/>
    </source>
</evidence>
<dbReference type="PROSITE" id="PS50043">
    <property type="entry name" value="HTH_LUXR_2"/>
    <property type="match status" value="1"/>
</dbReference>
<protein>
    <submittedName>
        <fullName evidence="5">Helix-turn-helix transcriptional regulator</fullName>
    </submittedName>
</protein>
<dbReference type="EMBL" id="CP061379">
    <property type="protein sequence ID" value="QPF95085.1"/>
    <property type="molecule type" value="Genomic_DNA"/>
</dbReference>
<dbReference type="Pfam" id="PF00196">
    <property type="entry name" value="GerE"/>
    <property type="match status" value="1"/>
</dbReference>
<keyword evidence="6" id="KW-1185">Reference proteome</keyword>
<dbReference type="GO" id="GO:0006355">
    <property type="term" value="P:regulation of DNA-templated transcription"/>
    <property type="evidence" value="ECO:0007669"/>
    <property type="project" value="InterPro"/>
</dbReference>
<evidence type="ECO:0000256" key="3">
    <source>
        <dbReference type="ARBA" id="ARBA00023163"/>
    </source>
</evidence>
<evidence type="ECO:0000259" key="4">
    <source>
        <dbReference type="PROSITE" id="PS50043"/>
    </source>
</evidence>
<gene>
    <name evidence="5" type="ORF">IC761_04495</name>
</gene>
<dbReference type="GO" id="GO:0003677">
    <property type="term" value="F:DNA binding"/>
    <property type="evidence" value="ECO:0007669"/>
    <property type="project" value="UniProtKB-KW"/>
</dbReference>
<sequence length="125" mass="14008">MMVLCTYSLQASRAADILDVTRTHHLSVSMRNGRWEILTEIGSPEGNETRELCSGNTTLSRSRAESLTDRERIILVQLLKGFSSKEAGRALAISPRTVDFHRANIMRKLGARNIAELASILLRER</sequence>
<dbReference type="AlphaFoldDB" id="A0A7S9H2I2"/>
<feature type="domain" description="HTH luxR-type" evidence="4">
    <location>
        <begin position="60"/>
        <end position="125"/>
    </location>
</feature>
<dbReference type="InterPro" id="IPR016032">
    <property type="entry name" value="Sig_transdc_resp-reg_C-effctor"/>
</dbReference>
<evidence type="ECO:0000313" key="5">
    <source>
        <dbReference type="EMBL" id="QPF95085.1"/>
    </source>
</evidence>
<dbReference type="CDD" id="cd06170">
    <property type="entry name" value="LuxR_C_like"/>
    <property type="match status" value="1"/>
</dbReference>
<dbReference type="PRINTS" id="PR00038">
    <property type="entry name" value="HTHLUXR"/>
</dbReference>
<keyword evidence="1" id="KW-0805">Transcription regulation</keyword>
<name>A0A7S9H2I2_9BRAD</name>
<proteinExistence type="predicted"/>